<evidence type="ECO:0000256" key="1">
    <source>
        <dbReference type="ARBA" id="ARBA00010541"/>
    </source>
</evidence>
<evidence type="ECO:0000256" key="5">
    <source>
        <dbReference type="SAM" id="SignalP"/>
    </source>
</evidence>
<name>A0A2V2Z877_9BACL</name>
<evidence type="ECO:0000313" key="8">
    <source>
        <dbReference type="Proteomes" id="UP000246635"/>
    </source>
</evidence>
<keyword evidence="4" id="KW-0720">Serine protease</keyword>
<comment type="caution">
    <text evidence="7">The sequence shown here is derived from an EMBL/GenBank/DDBJ whole genome shotgun (WGS) entry which is preliminary data.</text>
</comment>
<dbReference type="PANTHER" id="PTHR22939:SF129">
    <property type="entry name" value="SERINE PROTEASE HTRA2, MITOCHONDRIAL"/>
    <property type="match status" value="1"/>
</dbReference>
<comment type="similarity">
    <text evidence="1">Belongs to the peptidase S1C family.</text>
</comment>
<dbReference type="Proteomes" id="UP000246635">
    <property type="component" value="Unassembled WGS sequence"/>
</dbReference>
<sequence length="374" mass="39411">MMKKAVLRIAFASFAALLFVAGSAWAAGSNSSSNTISLDAKMINGEVYVKASAVTNALGGTGTYDAKSGKYAYTPANQIPDVVKKVSPSVVGIIGKVKGYDNRYALAHGTGFVWKADGQIVTNAHVVKDLTSIVVVTADGKQFNGKTLYIDETSDIAVVKVNATGMQPVTFAPIPLTIQAGEQVVAIGTPVSFSLRNTATSGILSGMNRSVSSYYKLLQTDAAINPGNSGGPLVNMKGQVIGINSMKFVSDDVDNLGFSIPVDTVQYVLSHFTKYGKVNRASLGVELEESWSAIVGLPTDEPLTITKVTSDAAKNAGIQNGDQLYAVAGTQVSSIVEVNELLKSYLPDQSIEITLLSDGDIVTKKIKLSAWTQK</sequence>
<keyword evidence="5" id="KW-0732">Signal</keyword>
<dbReference type="InterPro" id="IPR001940">
    <property type="entry name" value="Peptidase_S1C"/>
</dbReference>
<dbReference type="InterPro" id="IPR043504">
    <property type="entry name" value="Peptidase_S1_PA_chymotrypsin"/>
</dbReference>
<dbReference type="EMBL" id="QGTQ01000001">
    <property type="protein sequence ID" value="PWW08291.1"/>
    <property type="molecule type" value="Genomic_DNA"/>
</dbReference>
<feature type="signal peptide" evidence="5">
    <location>
        <begin position="1"/>
        <end position="26"/>
    </location>
</feature>
<dbReference type="InterPro" id="IPR036034">
    <property type="entry name" value="PDZ_sf"/>
</dbReference>
<dbReference type="SMART" id="SM00228">
    <property type="entry name" value="PDZ"/>
    <property type="match status" value="1"/>
</dbReference>
<dbReference type="GO" id="GO:0006508">
    <property type="term" value="P:proteolysis"/>
    <property type="evidence" value="ECO:0007669"/>
    <property type="project" value="UniProtKB-KW"/>
</dbReference>
<dbReference type="PRINTS" id="PR00834">
    <property type="entry name" value="PROTEASES2C"/>
</dbReference>
<dbReference type="SUPFAM" id="SSF50494">
    <property type="entry name" value="Trypsin-like serine proteases"/>
    <property type="match status" value="1"/>
</dbReference>
<organism evidence="7 8">
    <name type="scientific">Paenibacillus cellulosilyticus</name>
    <dbReference type="NCBI Taxonomy" id="375489"/>
    <lineage>
        <taxon>Bacteria</taxon>
        <taxon>Bacillati</taxon>
        <taxon>Bacillota</taxon>
        <taxon>Bacilli</taxon>
        <taxon>Bacillales</taxon>
        <taxon>Paenibacillaceae</taxon>
        <taxon>Paenibacillus</taxon>
    </lineage>
</organism>
<keyword evidence="3" id="KW-0378">Hydrolase</keyword>
<dbReference type="GO" id="GO:0004252">
    <property type="term" value="F:serine-type endopeptidase activity"/>
    <property type="evidence" value="ECO:0007669"/>
    <property type="project" value="InterPro"/>
</dbReference>
<evidence type="ECO:0000256" key="3">
    <source>
        <dbReference type="ARBA" id="ARBA00022801"/>
    </source>
</evidence>
<keyword evidence="8" id="KW-1185">Reference proteome</keyword>
<gene>
    <name evidence="7" type="ORF">DFQ01_10112</name>
</gene>
<keyword evidence="2 7" id="KW-0645">Protease</keyword>
<accession>A0A2V2Z877</accession>
<evidence type="ECO:0000256" key="4">
    <source>
        <dbReference type="ARBA" id="ARBA00022825"/>
    </source>
</evidence>
<dbReference type="PANTHER" id="PTHR22939">
    <property type="entry name" value="SERINE PROTEASE FAMILY S1C HTRA-RELATED"/>
    <property type="match status" value="1"/>
</dbReference>
<dbReference type="InterPro" id="IPR009003">
    <property type="entry name" value="Peptidase_S1_PA"/>
</dbReference>
<evidence type="ECO:0000313" key="7">
    <source>
        <dbReference type="EMBL" id="PWW08291.1"/>
    </source>
</evidence>
<dbReference type="SUPFAM" id="SSF50156">
    <property type="entry name" value="PDZ domain-like"/>
    <property type="match status" value="1"/>
</dbReference>
<dbReference type="Gene3D" id="2.30.42.10">
    <property type="match status" value="1"/>
</dbReference>
<dbReference type="InterPro" id="IPR001478">
    <property type="entry name" value="PDZ"/>
</dbReference>
<evidence type="ECO:0000259" key="6">
    <source>
        <dbReference type="SMART" id="SM00228"/>
    </source>
</evidence>
<reference evidence="7 8" key="1">
    <citation type="submission" date="2018-05" db="EMBL/GenBank/DDBJ databases">
        <title>Genomic Encyclopedia of Type Strains, Phase III (KMG-III): the genomes of soil and plant-associated and newly described type strains.</title>
        <authorList>
            <person name="Whitman W."/>
        </authorList>
    </citation>
    <scope>NUCLEOTIDE SEQUENCE [LARGE SCALE GENOMIC DNA]</scope>
    <source>
        <strain evidence="7 8">CECT 5696</strain>
    </source>
</reference>
<feature type="chain" id="PRO_5015967514" evidence="5">
    <location>
        <begin position="27"/>
        <end position="374"/>
    </location>
</feature>
<feature type="domain" description="PDZ" evidence="6">
    <location>
        <begin position="281"/>
        <end position="359"/>
    </location>
</feature>
<protein>
    <submittedName>
        <fullName evidence="7">Serine protease Do</fullName>
    </submittedName>
</protein>
<evidence type="ECO:0000256" key="2">
    <source>
        <dbReference type="ARBA" id="ARBA00022670"/>
    </source>
</evidence>
<dbReference type="AlphaFoldDB" id="A0A2V2Z877"/>
<dbReference type="Gene3D" id="2.40.10.10">
    <property type="entry name" value="Trypsin-like serine proteases"/>
    <property type="match status" value="2"/>
</dbReference>
<dbReference type="Pfam" id="PF13365">
    <property type="entry name" value="Trypsin_2"/>
    <property type="match status" value="1"/>
</dbReference>
<proteinExistence type="inferred from homology"/>